<dbReference type="Proteomes" id="UP000237105">
    <property type="component" value="Unassembled WGS sequence"/>
</dbReference>
<comment type="subcellular location">
    <subcellularLocation>
        <location evidence="1">Nucleus</location>
    </subcellularLocation>
</comment>
<dbReference type="GO" id="GO:0005634">
    <property type="term" value="C:nucleus"/>
    <property type="evidence" value="ECO:0007669"/>
    <property type="project" value="UniProtKB-SubCell"/>
</dbReference>
<evidence type="ECO:0000256" key="5">
    <source>
        <dbReference type="ARBA" id="ARBA00023242"/>
    </source>
</evidence>
<dbReference type="PANTHER" id="PTHR31920:SF108">
    <property type="entry name" value="B3 DOMAIN-CONTAINING TRANSCRIPTION FACTOR VRN1-LIKE"/>
    <property type="match status" value="1"/>
</dbReference>
<evidence type="ECO:0000313" key="7">
    <source>
        <dbReference type="EMBL" id="PON54046.1"/>
    </source>
</evidence>
<name>A0A2P5BZ54_PARAD</name>
<evidence type="ECO:0000256" key="1">
    <source>
        <dbReference type="ARBA" id="ARBA00004123"/>
    </source>
</evidence>
<dbReference type="EMBL" id="JXTB01000199">
    <property type="protein sequence ID" value="PON54046.1"/>
    <property type="molecule type" value="Genomic_DNA"/>
</dbReference>
<feature type="domain" description="TF-B3" evidence="6">
    <location>
        <begin position="219"/>
        <end position="318"/>
    </location>
</feature>
<dbReference type="OrthoDB" id="1869398at2759"/>
<dbReference type="InterPro" id="IPR015300">
    <property type="entry name" value="DNA-bd_pseudobarrel_sf"/>
</dbReference>
<dbReference type="CDD" id="cd10017">
    <property type="entry name" value="B3_DNA"/>
    <property type="match status" value="3"/>
</dbReference>
<keyword evidence="4" id="KW-0804">Transcription</keyword>
<keyword evidence="8" id="KW-1185">Reference proteome</keyword>
<dbReference type="InterPro" id="IPR003340">
    <property type="entry name" value="B3_DNA-bd"/>
</dbReference>
<dbReference type="AlphaFoldDB" id="A0A2P5BZ54"/>
<accession>A0A2P5BZ54</accession>
<dbReference type="STRING" id="3476.A0A2P5BZ54"/>
<dbReference type="GO" id="GO:0003677">
    <property type="term" value="F:DNA binding"/>
    <property type="evidence" value="ECO:0007669"/>
    <property type="project" value="UniProtKB-KW"/>
</dbReference>
<reference evidence="8" key="1">
    <citation type="submission" date="2016-06" db="EMBL/GenBank/DDBJ databases">
        <title>Parallel loss of symbiosis genes in relatives of nitrogen-fixing non-legume Parasponia.</title>
        <authorList>
            <person name="Van Velzen R."/>
            <person name="Holmer R."/>
            <person name="Bu F."/>
            <person name="Rutten L."/>
            <person name="Van Zeijl A."/>
            <person name="Liu W."/>
            <person name="Santuari L."/>
            <person name="Cao Q."/>
            <person name="Sharma T."/>
            <person name="Shen D."/>
            <person name="Roswanjaya Y."/>
            <person name="Wardhani T."/>
            <person name="Kalhor M.S."/>
            <person name="Jansen J."/>
            <person name="Van den Hoogen J."/>
            <person name="Gungor B."/>
            <person name="Hartog M."/>
            <person name="Hontelez J."/>
            <person name="Verver J."/>
            <person name="Yang W.-C."/>
            <person name="Schijlen E."/>
            <person name="Repin R."/>
            <person name="Schilthuizen M."/>
            <person name="Schranz E."/>
            <person name="Heidstra R."/>
            <person name="Miyata K."/>
            <person name="Fedorova E."/>
            <person name="Kohlen W."/>
            <person name="Bisseling T."/>
            <person name="Smit S."/>
            <person name="Geurts R."/>
        </authorList>
    </citation>
    <scope>NUCLEOTIDE SEQUENCE [LARGE SCALE GENOMIC DNA]</scope>
    <source>
        <strain evidence="8">cv. WU1-14</strain>
    </source>
</reference>
<evidence type="ECO:0000259" key="6">
    <source>
        <dbReference type="PROSITE" id="PS50863"/>
    </source>
</evidence>
<organism evidence="7 8">
    <name type="scientific">Parasponia andersonii</name>
    <name type="common">Sponia andersonii</name>
    <dbReference type="NCBI Taxonomy" id="3476"/>
    <lineage>
        <taxon>Eukaryota</taxon>
        <taxon>Viridiplantae</taxon>
        <taxon>Streptophyta</taxon>
        <taxon>Embryophyta</taxon>
        <taxon>Tracheophyta</taxon>
        <taxon>Spermatophyta</taxon>
        <taxon>Magnoliopsida</taxon>
        <taxon>eudicotyledons</taxon>
        <taxon>Gunneridae</taxon>
        <taxon>Pentapetalae</taxon>
        <taxon>rosids</taxon>
        <taxon>fabids</taxon>
        <taxon>Rosales</taxon>
        <taxon>Cannabaceae</taxon>
        <taxon>Parasponia</taxon>
    </lineage>
</organism>
<dbReference type="PANTHER" id="PTHR31920">
    <property type="entry name" value="B3 DOMAIN-CONTAINING"/>
    <property type="match status" value="1"/>
</dbReference>
<keyword evidence="3" id="KW-0238">DNA-binding</keyword>
<dbReference type="SUPFAM" id="SSF101936">
    <property type="entry name" value="DNA-binding pseudobarrel domain"/>
    <property type="match status" value="3"/>
</dbReference>
<feature type="domain" description="TF-B3" evidence="6">
    <location>
        <begin position="20"/>
        <end position="113"/>
    </location>
</feature>
<dbReference type="SMART" id="SM01019">
    <property type="entry name" value="B3"/>
    <property type="match status" value="3"/>
</dbReference>
<evidence type="ECO:0000256" key="4">
    <source>
        <dbReference type="ARBA" id="ARBA00023163"/>
    </source>
</evidence>
<keyword evidence="2" id="KW-0805">Transcription regulation</keyword>
<dbReference type="Pfam" id="PF02362">
    <property type="entry name" value="B3"/>
    <property type="match status" value="3"/>
</dbReference>
<dbReference type="InterPro" id="IPR050655">
    <property type="entry name" value="Plant_B3_domain"/>
</dbReference>
<dbReference type="PROSITE" id="PS50863">
    <property type="entry name" value="B3"/>
    <property type="match status" value="3"/>
</dbReference>
<dbReference type="Gene3D" id="2.40.330.10">
    <property type="entry name" value="DNA-binding pseudobarrel domain"/>
    <property type="match status" value="3"/>
</dbReference>
<protein>
    <submittedName>
        <fullName evidence="7">B3 DNA binding domain containing protein</fullName>
    </submittedName>
</protein>
<keyword evidence="5" id="KW-0539">Nucleus</keyword>
<gene>
    <name evidence="7" type="ORF">PanWU01x14_197760</name>
</gene>
<evidence type="ECO:0000256" key="2">
    <source>
        <dbReference type="ARBA" id="ARBA00023015"/>
    </source>
</evidence>
<evidence type="ECO:0000313" key="8">
    <source>
        <dbReference type="Proteomes" id="UP000237105"/>
    </source>
</evidence>
<evidence type="ECO:0000256" key="3">
    <source>
        <dbReference type="ARBA" id="ARBA00023125"/>
    </source>
</evidence>
<sequence length="501" mass="57124">MSCGPQGDRNQTVFSSGTPHFFCIIVEETIQENRLRIPQKFVRKCGETLSSSVFVKVPCGSKWKMQLGKQDDKIWLEKGWADFANHYSIKRGSMVMFRYKGNSEFHAVIFDTSTVEIDNPYVPVHFDTSVIAMELRMPKEVVVEDDFVKISDDLLPCPKVRDKPPSHKRMRTNPTGKPLRNSAGLPLELGAIPEHRFTFAERARILERVPFESDKPFFKALMQPSYVGSKTDHLYVPLDFAMRYIKNQGDVMLSVPNGRTWFVEFRMIPRKFIKLEARICHGWHEFANDNSLEVGDVCIFKLLDGTKTSFEVSIVRFDEYECRQWSQAHKSGAIHVEPVQSLANDTNSSSVVNARILERAPFESETPFFKIVISPSYSYRSSLYLLNIPLDIAKKYIKKEGDVVLSVPDGRSWSAHFRFRRLRNGKHAAEIYDGWKGFAVDNNVDVGDLCIFKLINGPKISFEVYIIRVADDAYGQMIHGGECAKGASKQNGHVIVKTEID</sequence>
<comment type="caution">
    <text evidence="7">The sequence shown here is derived from an EMBL/GenBank/DDBJ whole genome shotgun (WGS) entry which is preliminary data.</text>
</comment>
<feature type="domain" description="TF-B3" evidence="6">
    <location>
        <begin position="371"/>
        <end position="470"/>
    </location>
</feature>
<proteinExistence type="predicted"/>